<gene>
    <name evidence="1" type="ORF">BpHYR1_000015</name>
</gene>
<dbReference type="Proteomes" id="UP000276133">
    <property type="component" value="Unassembled WGS sequence"/>
</dbReference>
<dbReference type="AlphaFoldDB" id="A0A3M7RXE8"/>
<protein>
    <submittedName>
        <fullName evidence="1">Uncharacterized protein</fullName>
    </submittedName>
</protein>
<organism evidence="1 2">
    <name type="scientific">Brachionus plicatilis</name>
    <name type="common">Marine rotifer</name>
    <name type="synonym">Brachionus muelleri</name>
    <dbReference type="NCBI Taxonomy" id="10195"/>
    <lineage>
        <taxon>Eukaryota</taxon>
        <taxon>Metazoa</taxon>
        <taxon>Spiralia</taxon>
        <taxon>Gnathifera</taxon>
        <taxon>Rotifera</taxon>
        <taxon>Eurotatoria</taxon>
        <taxon>Monogononta</taxon>
        <taxon>Pseudotrocha</taxon>
        <taxon>Ploima</taxon>
        <taxon>Brachionidae</taxon>
        <taxon>Brachionus</taxon>
    </lineage>
</organism>
<comment type="caution">
    <text evidence="1">The sequence shown here is derived from an EMBL/GenBank/DDBJ whole genome shotgun (WGS) entry which is preliminary data.</text>
</comment>
<dbReference type="EMBL" id="REGN01002414">
    <property type="protein sequence ID" value="RNA28234.1"/>
    <property type="molecule type" value="Genomic_DNA"/>
</dbReference>
<sequence length="174" mass="19846">MAGQILENREVAGRLWAKIKTDRVVAGQLKGIKPPTLCRSATKRRIYFLSKIWIRHLSKIFFLDRFVAGRPPHGQSVSWRTTSRSVFILADKWPAISRFSKIWPAISRSVRQLAAAWPASHCHWPLNEPAVFWQLARPATVSAFFFLAGHVASRPAPNTTINILKLIYPHKQNK</sequence>
<proteinExistence type="predicted"/>
<name>A0A3M7RXE8_BRAPC</name>
<accession>A0A3M7RXE8</accession>
<keyword evidence="2" id="KW-1185">Reference proteome</keyword>
<reference evidence="1 2" key="1">
    <citation type="journal article" date="2018" name="Sci. Rep.">
        <title>Genomic signatures of local adaptation to the degree of environmental predictability in rotifers.</title>
        <authorList>
            <person name="Franch-Gras L."/>
            <person name="Hahn C."/>
            <person name="Garcia-Roger E.M."/>
            <person name="Carmona M.J."/>
            <person name="Serra M."/>
            <person name="Gomez A."/>
        </authorList>
    </citation>
    <scope>NUCLEOTIDE SEQUENCE [LARGE SCALE GENOMIC DNA]</scope>
    <source>
        <strain evidence="1">HYR1</strain>
    </source>
</reference>
<evidence type="ECO:0000313" key="1">
    <source>
        <dbReference type="EMBL" id="RNA28234.1"/>
    </source>
</evidence>
<evidence type="ECO:0000313" key="2">
    <source>
        <dbReference type="Proteomes" id="UP000276133"/>
    </source>
</evidence>